<evidence type="ECO:0000313" key="7">
    <source>
        <dbReference type="EMBL" id="CAB4865844.1"/>
    </source>
</evidence>
<sequence length="315" mass="33068">MTYTTFIAVSVDAYEAFVIPPALQSGLMCVLVAVLAAVWGTWGVVAGITSSYALAAAYTIWHARQWLPAGGADDPGNLRGAVSFGVRGYAANALQMINYRLDLFILSAAAGAAQVGVYSVAVAVTMLMWLLPPALSDVLFPRVSALSANAHPDDEAHRAMVEEKSLRHAVLIVLGSAVVVALALLFLVVPIYGAAFRPAIEMGLILLPGAAVFGLAGPISAIVIGRGHPQYPLYVVLVITPLTVVLYVLLIRSHGATGAALASSLSYALTTVGMLFFFQRATGRNALAVMRPTWGEVADLRAAAQSVLARLRARA</sequence>
<feature type="transmembrane region" description="Helical" evidence="6">
    <location>
        <begin position="231"/>
        <end position="251"/>
    </location>
</feature>
<keyword evidence="4 6" id="KW-1133">Transmembrane helix</keyword>
<evidence type="ECO:0000256" key="5">
    <source>
        <dbReference type="ARBA" id="ARBA00023136"/>
    </source>
</evidence>
<evidence type="ECO:0000256" key="1">
    <source>
        <dbReference type="ARBA" id="ARBA00004651"/>
    </source>
</evidence>
<reference evidence="7" key="1">
    <citation type="submission" date="2020-05" db="EMBL/GenBank/DDBJ databases">
        <authorList>
            <person name="Chiriac C."/>
            <person name="Salcher M."/>
            <person name="Ghai R."/>
            <person name="Kavagutti S V."/>
        </authorList>
    </citation>
    <scope>NUCLEOTIDE SEQUENCE</scope>
</reference>
<keyword evidence="2" id="KW-1003">Cell membrane</keyword>
<proteinExistence type="predicted"/>
<gene>
    <name evidence="7" type="ORF">UFOPK3423_00482</name>
</gene>
<accession>A0A6J7DA66</accession>
<dbReference type="PANTHER" id="PTHR30250:SF11">
    <property type="entry name" value="O-ANTIGEN TRANSPORTER-RELATED"/>
    <property type="match status" value="1"/>
</dbReference>
<feature type="transmembrane region" description="Helical" evidence="6">
    <location>
        <begin position="169"/>
        <end position="192"/>
    </location>
</feature>
<comment type="subcellular location">
    <subcellularLocation>
        <location evidence="1">Cell membrane</location>
        <topology evidence="1">Multi-pass membrane protein</topology>
    </subcellularLocation>
</comment>
<keyword evidence="5 6" id="KW-0472">Membrane</keyword>
<dbReference type="EMBL" id="CAFBLQ010000037">
    <property type="protein sequence ID" value="CAB4865844.1"/>
    <property type="molecule type" value="Genomic_DNA"/>
</dbReference>
<evidence type="ECO:0000256" key="2">
    <source>
        <dbReference type="ARBA" id="ARBA00022475"/>
    </source>
</evidence>
<name>A0A6J7DA66_9ZZZZ</name>
<evidence type="ECO:0000256" key="3">
    <source>
        <dbReference type="ARBA" id="ARBA00022692"/>
    </source>
</evidence>
<organism evidence="7">
    <name type="scientific">freshwater metagenome</name>
    <dbReference type="NCBI Taxonomy" id="449393"/>
    <lineage>
        <taxon>unclassified sequences</taxon>
        <taxon>metagenomes</taxon>
        <taxon>ecological metagenomes</taxon>
    </lineage>
</organism>
<dbReference type="GO" id="GO:0005886">
    <property type="term" value="C:plasma membrane"/>
    <property type="evidence" value="ECO:0007669"/>
    <property type="project" value="UniProtKB-SubCell"/>
</dbReference>
<keyword evidence="3 6" id="KW-0812">Transmembrane</keyword>
<feature type="transmembrane region" description="Helical" evidence="6">
    <location>
        <begin position="258"/>
        <end position="278"/>
    </location>
</feature>
<feature type="transmembrane region" description="Helical" evidence="6">
    <location>
        <begin position="30"/>
        <end position="55"/>
    </location>
</feature>
<protein>
    <submittedName>
        <fullName evidence="7">Unannotated protein</fullName>
    </submittedName>
</protein>
<dbReference type="InterPro" id="IPR050833">
    <property type="entry name" value="Poly_Biosynth_Transport"/>
</dbReference>
<dbReference type="Pfam" id="PF13440">
    <property type="entry name" value="Polysacc_synt_3"/>
    <property type="match status" value="1"/>
</dbReference>
<evidence type="ECO:0000256" key="4">
    <source>
        <dbReference type="ARBA" id="ARBA00022989"/>
    </source>
</evidence>
<dbReference type="PANTHER" id="PTHR30250">
    <property type="entry name" value="PST FAMILY PREDICTED COLANIC ACID TRANSPORTER"/>
    <property type="match status" value="1"/>
</dbReference>
<feature type="transmembrane region" description="Helical" evidence="6">
    <location>
        <begin position="204"/>
        <end position="225"/>
    </location>
</feature>
<dbReference type="AlphaFoldDB" id="A0A6J7DA66"/>
<evidence type="ECO:0000256" key="6">
    <source>
        <dbReference type="SAM" id="Phobius"/>
    </source>
</evidence>